<feature type="non-terminal residue" evidence="1">
    <location>
        <position position="1"/>
    </location>
</feature>
<accession>X0Y500</accession>
<dbReference type="EMBL" id="BARS01059002">
    <property type="protein sequence ID" value="GAG42392.1"/>
    <property type="molecule type" value="Genomic_DNA"/>
</dbReference>
<gene>
    <name evidence="1" type="ORF">S01H1_85728</name>
</gene>
<protein>
    <recommendedName>
        <fullName evidence="2">3-keto-disaccharide hydrolase domain-containing protein</fullName>
    </recommendedName>
</protein>
<dbReference type="AlphaFoldDB" id="X0Y500"/>
<comment type="caution">
    <text evidence="1">The sequence shown here is derived from an EMBL/GenBank/DDBJ whole genome shotgun (WGS) entry which is preliminary data.</text>
</comment>
<evidence type="ECO:0000313" key="1">
    <source>
        <dbReference type="EMBL" id="GAG42392.1"/>
    </source>
</evidence>
<evidence type="ECO:0008006" key="2">
    <source>
        <dbReference type="Google" id="ProtNLM"/>
    </source>
</evidence>
<feature type="non-terminal residue" evidence="1">
    <location>
        <position position="71"/>
    </location>
</feature>
<sequence>CLEAEGSEVHFRNIRIRELASSNPPADMVAKKEQGFRSLYNGLDLRGWKRVAGNENHWRAKNWVLDYDGKS</sequence>
<organism evidence="1">
    <name type="scientific">marine sediment metagenome</name>
    <dbReference type="NCBI Taxonomy" id="412755"/>
    <lineage>
        <taxon>unclassified sequences</taxon>
        <taxon>metagenomes</taxon>
        <taxon>ecological metagenomes</taxon>
    </lineage>
</organism>
<name>X0Y500_9ZZZZ</name>
<proteinExistence type="predicted"/>
<dbReference type="Gene3D" id="2.60.120.560">
    <property type="entry name" value="Exo-inulinase, domain 1"/>
    <property type="match status" value="1"/>
</dbReference>
<reference evidence="1" key="1">
    <citation type="journal article" date="2014" name="Front. Microbiol.">
        <title>High frequency of phylogenetically diverse reductive dehalogenase-homologous genes in deep subseafloor sedimentary metagenomes.</title>
        <authorList>
            <person name="Kawai M."/>
            <person name="Futagami T."/>
            <person name="Toyoda A."/>
            <person name="Takaki Y."/>
            <person name="Nishi S."/>
            <person name="Hori S."/>
            <person name="Arai W."/>
            <person name="Tsubouchi T."/>
            <person name="Morono Y."/>
            <person name="Uchiyama I."/>
            <person name="Ito T."/>
            <person name="Fujiyama A."/>
            <person name="Inagaki F."/>
            <person name="Takami H."/>
        </authorList>
    </citation>
    <scope>NUCLEOTIDE SEQUENCE</scope>
    <source>
        <strain evidence="1">Expedition CK06-06</strain>
    </source>
</reference>